<protein>
    <recommendedName>
        <fullName evidence="3">Ig-like domain-containing protein</fullName>
    </recommendedName>
</protein>
<dbReference type="InterPro" id="IPR003599">
    <property type="entry name" value="Ig_sub"/>
</dbReference>
<evidence type="ECO:0000313" key="5">
    <source>
        <dbReference type="Proteomes" id="UP000295070"/>
    </source>
</evidence>
<keyword evidence="2" id="KW-0732">Signal</keyword>
<dbReference type="SUPFAM" id="SSF48726">
    <property type="entry name" value="Immunoglobulin"/>
    <property type="match status" value="1"/>
</dbReference>
<dbReference type="AlphaFoldDB" id="A0A484C625"/>
<evidence type="ECO:0000313" key="4">
    <source>
        <dbReference type="EMBL" id="TDG99438.1"/>
    </source>
</evidence>
<sequence length="191" mass="21231">MHGSLLMATIWLGYGYMESTDAVWKTVITFKAGDSVTFLCLSNDTMESCEWRKSGMEQDECLLRWRGKHTWECSPDPSIHGRVVRTDLTTDRSASIVLKTTEARDAGRYECEAASGAVGSRPVLLCVFELKFEGGGNNTGHDHVTTLSDGNVVVIICLVYILLAVSIGKSYIFHSFCFFLFLMPNPVQTED</sequence>
<keyword evidence="1" id="KW-0472">Membrane</keyword>
<keyword evidence="1" id="KW-1133">Transmembrane helix</keyword>
<evidence type="ECO:0000256" key="2">
    <source>
        <dbReference type="SAM" id="SignalP"/>
    </source>
</evidence>
<gene>
    <name evidence="4" type="ORF">EPR50_G00194350</name>
</gene>
<feature type="signal peptide" evidence="2">
    <location>
        <begin position="1"/>
        <end position="22"/>
    </location>
</feature>
<feature type="domain" description="Ig-like" evidence="3">
    <location>
        <begin position="33"/>
        <end position="124"/>
    </location>
</feature>
<organism evidence="4 5">
    <name type="scientific">Perca flavescens</name>
    <name type="common">American yellow perch</name>
    <name type="synonym">Morone flavescens</name>
    <dbReference type="NCBI Taxonomy" id="8167"/>
    <lineage>
        <taxon>Eukaryota</taxon>
        <taxon>Metazoa</taxon>
        <taxon>Chordata</taxon>
        <taxon>Craniata</taxon>
        <taxon>Vertebrata</taxon>
        <taxon>Euteleostomi</taxon>
        <taxon>Actinopterygii</taxon>
        <taxon>Neopterygii</taxon>
        <taxon>Teleostei</taxon>
        <taxon>Neoteleostei</taxon>
        <taxon>Acanthomorphata</taxon>
        <taxon>Eupercaria</taxon>
        <taxon>Perciformes</taxon>
        <taxon>Percoidei</taxon>
        <taxon>Percidae</taxon>
        <taxon>Percinae</taxon>
        <taxon>Perca</taxon>
    </lineage>
</organism>
<name>A0A484C625_PERFV</name>
<comment type="caution">
    <text evidence="4">The sequence shown here is derived from an EMBL/GenBank/DDBJ whole genome shotgun (WGS) entry which is preliminary data.</text>
</comment>
<feature type="transmembrane region" description="Helical" evidence="1">
    <location>
        <begin position="152"/>
        <end position="182"/>
    </location>
</feature>
<accession>A0A484C625</accession>
<dbReference type="SMART" id="SM00409">
    <property type="entry name" value="IG"/>
    <property type="match status" value="1"/>
</dbReference>
<dbReference type="Gene3D" id="2.60.40.10">
    <property type="entry name" value="Immunoglobulins"/>
    <property type="match status" value="1"/>
</dbReference>
<keyword evidence="5" id="KW-1185">Reference proteome</keyword>
<dbReference type="InterPro" id="IPR013783">
    <property type="entry name" value="Ig-like_fold"/>
</dbReference>
<feature type="chain" id="PRO_5019729786" description="Ig-like domain-containing protein" evidence="2">
    <location>
        <begin position="23"/>
        <end position="191"/>
    </location>
</feature>
<reference evidence="4 5" key="1">
    <citation type="submission" date="2019-01" db="EMBL/GenBank/DDBJ databases">
        <title>A chromosome-scale genome assembly of the yellow perch, Perca flavescens.</title>
        <authorList>
            <person name="Feron R."/>
            <person name="Morvezen R."/>
            <person name="Bestin A."/>
            <person name="Haffray P."/>
            <person name="Klopp C."/>
            <person name="Zahm M."/>
            <person name="Cabau C."/>
            <person name="Roques C."/>
            <person name="Donnadieu C."/>
            <person name="Bouchez O."/>
            <person name="Christie M."/>
            <person name="Larson W."/>
            <person name="Guiguen Y."/>
        </authorList>
    </citation>
    <scope>NUCLEOTIDE SEQUENCE [LARGE SCALE GENOMIC DNA]</scope>
    <source>
        <strain evidence="4">YP-PL-M2</strain>
        <tissue evidence="4">Blood</tissue>
    </source>
</reference>
<dbReference type="InterPro" id="IPR036179">
    <property type="entry name" value="Ig-like_dom_sf"/>
</dbReference>
<dbReference type="EMBL" id="SCKG01000019">
    <property type="protein sequence ID" value="TDG99438.1"/>
    <property type="molecule type" value="Genomic_DNA"/>
</dbReference>
<dbReference type="PROSITE" id="PS50835">
    <property type="entry name" value="IG_LIKE"/>
    <property type="match status" value="1"/>
</dbReference>
<keyword evidence="1" id="KW-0812">Transmembrane</keyword>
<dbReference type="InterPro" id="IPR007110">
    <property type="entry name" value="Ig-like_dom"/>
</dbReference>
<evidence type="ECO:0000259" key="3">
    <source>
        <dbReference type="PROSITE" id="PS50835"/>
    </source>
</evidence>
<dbReference type="Proteomes" id="UP000295070">
    <property type="component" value="Chromosome 19"/>
</dbReference>
<evidence type="ECO:0000256" key="1">
    <source>
        <dbReference type="SAM" id="Phobius"/>
    </source>
</evidence>
<proteinExistence type="predicted"/>